<dbReference type="Proteomes" id="UP000272462">
    <property type="component" value="Chromosome"/>
</dbReference>
<evidence type="ECO:0000313" key="2">
    <source>
        <dbReference type="Proteomes" id="UP000272462"/>
    </source>
</evidence>
<dbReference type="AlphaFoldDB" id="A0A660HMY7"/>
<proteinExistence type="predicted"/>
<gene>
    <name evidence="1" type="ORF">CWO85_02635</name>
</gene>
<protein>
    <submittedName>
        <fullName evidence="1">Uncharacterized protein</fullName>
    </submittedName>
</protein>
<name>A0A660HMY7_ZIZJU</name>
<reference evidence="1 2" key="1">
    <citation type="journal article" date="2018" name="BMC Genomics">
        <title>Comparative genome analysis of jujube witches'-broom Phytoplasma, an obligate pathogen that causes jujube witches'-broom disease.</title>
        <authorList>
            <person name="Wang J."/>
            <person name="Song L."/>
            <person name="Jiao Q."/>
            <person name="Yang S."/>
            <person name="Gao R."/>
            <person name="Lu X."/>
            <person name="Zhou G."/>
        </authorList>
    </citation>
    <scope>NUCLEOTIDE SEQUENCE [LARGE SCALE GENOMIC DNA]</scope>
    <source>
        <strain evidence="1">Jwb-nky</strain>
    </source>
</reference>
<evidence type="ECO:0000313" key="1">
    <source>
        <dbReference type="EMBL" id="AYJ01385.1"/>
    </source>
</evidence>
<keyword evidence="2" id="KW-1185">Reference proteome</keyword>
<dbReference type="EMBL" id="CP025121">
    <property type="protein sequence ID" value="AYJ01385.1"/>
    <property type="molecule type" value="Genomic_DNA"/>
</dbReference>
<sequence length="137" mass="17123">MIFFIVQTQKQRSRKTKNKLINDNTKIYILKEYFKILKTCSIFKMRLHKQDNNNFNFEKNTFYLSYNSVYECWELLEKIKKSKENLPFEIEFTDKMDKYDYRFNMKTKKLFLNQKIFLDIYKKIQKEQKFLSSLKKW</sequence>
<dbReference type="KEGG" id="pzi:CWO85_02635"/>
<accession>A0A660HMY7</accession>
<organism evidence="1 2">
    <name type="scientific">Ziziphus jujuba witches'-broom phytoplasma</name>
    <dbReference type="NCBI Taxonomy" id="135727"/>
    <lineage>
        <taxon>Bacteria</taxon>
        <taxon>Bacillati</taxon>
        <taxon>Mycoplasmatota</taxon>
        <taxon>Mollicutes</taxon>
        <taxon>Acholeplasmatales</taxon>
        <taxon>Acholeplasmataceae</taxon>
        <taxon>Candidatus Phytoplasma</taxon>
        <taxon>16SrV (Elm yellows group)</taxon>
    </lineage>
</organism>